<dbReference type="PANTHER" id="PTHR36924:SF1">
    <property type="entry name" value="ANTITOXIN HIGA-1"/>
    <property type="match status" value="1"/>
</dbReference>
<organism evidence="3 4">
    <name type="scientific">Funneliformis geosporum</name>
    <dbReference type="NCBI Taxonomy" id="1117311"/>
    <lineage>
        <taxon>Eukaryota</taxon>
        <taxon>Fungi</taxon>
        <taxon>Fungi incertae sedis</taxon>
        <taxon>Mucoromycota</taxon>
        <taxon>Glomeromycotina</taxon>
        <taxon>Glomeromycetes</taxon>
        <taxon>Glomerales</taxon>
        <taxon>Glomeraceae</taxon>
        <taxon>Funneliformis</taxon>
    </lineage>
</organism>
<dbReference type="InterPro" id="IPR013430">
    <property type="entry name" value="Toxin_antidote_HigA"/>
</dbReference>
<dbReference type="PANTHER" id="PTHR36924">
    <property type="entry name" value="ANTITOXIN HIGA-1"/>
    <property type="match status" value="1"/>
</dbReference>
<keyword evidence="4" id="KW-1185">Reference proteome</keyword>
<evidence type="ECO:0000313" key="3">
    <source>
        <dbReference type="EMBL" id="CAI2179693.1"/>
    </source>
</evidence>
<evidence type="ECO:0000313" key="4">
    <source>
        <dbReference type="Proteomes" id="UP001153678"/>
    </source>
</evidence>
<keyword evidence="1" id="KW-0238">DNA-binding</keyword>
<dbReference type="InterPro" id="IPR010982">
    <property type="entry name" value="Lambda_DNA-bd_dom_sf"/>
</dbReference>
<dbReference type="OrthoDB" id="2442591at2759"/>
<feature type="domain" description="Polymerase nucleotidyl transferase" evidence="2">
    <location>
        <begin position="25"/>
        <end position="69"/>
    </location>
</feature>
<dbReference type="InterPro" id="IPR043519">
    <property type="entry name" value="NT_sf"/>
</dbReference>
<proteinExistence type="predicted"/>
<dbReference type="Gene3D" id="1.10.260.40">
    <property type="entry name" value="lambda repressor-like DNA-binding domains"/>
    <property type="match status" value="1"/>
</dbReference>
<gene>
    <name evidence="3" type="ORF">FWILDA_LOCUS9215</name>
</gene>
<dbReference type="SUPFAM" id="SSF47413">
    <property type="entry name" value="lambda repressor-like DNA-binding domains"/>
    <property type="match status" value="1"/>
</dbReference>
<protein>
    <submittedName>
        <fullName evidence="3">19027_t:CDS:1</fullName>
    </submittedName>
</protein>
<evidence type="ECO:0000256" key="1">
    <source>
        <dbReference type="ARBA" id="ARBA00023125"/>
    </source>
</evidence>
<name>A0A9W4WUF1_9GLOM</name>
<comment type="caution">
    <text evidence="3">The sequence shown here is derived from an EMBL/GenBank/DDBJ whole genome shotgun (WGS) entry which is preliminary data.</text>
</comment>
<sequence length="137" mass="15703">MLALQINKTDYLILQSILTKYPCHFYAYGSRVKGTARKFSDLDLCFKENIPSYKLVELEEKSGNSDLPFMVELPTIYHPGKILKEEFLIPAHISLAQLTRDINVSSKLIKEIIAEERDLDKDIATRLSLYFSTAPTF</sequence>
<evidence type="ECO:0000259" key="2">
    <source>
        <dbReference type="Pfam" id="PF01909"/>
    </source>
</evidence>
<dbReference type="InterPro" id="IPR002934">
    <property type="entry name" value="Polymerase_NTP_transf_dom"/>
</dbReference>
<dbReference type="AlphaFoldDB" id="A0A9W4WUF1"/>
<accession>A0A9W4WUF1</accession>
<dbReference type="Pfam" id="PF01909">
    <property type="entry name" value="NTP_transf_2"/>
    <property type="match status" value="1"/>
</dbReference>
<dbReference type="EMBL" id="CAMKVN010002129">
    <property type="protein sequence ID" value="CAI2179693.1"/>
    <property type="molecule type" value="Genomic_DNA"/>
</dbReference>
<dbReference type="GO" id="GO:0016779">
    <property type="term" value="F:nucleotidyltransferase activity"/>
    <property type="evidence" value="ECO:0007669"/>
    <property type="project" value="InterPro"/>
</dbReference>
<dbReference type="CDD" id="cd05403">
    <property type="entry name" value="NT_KNTase_like"/>
    <property type="match status" value="1"/>
</dbReference>
<reference evidence="3" key="1">
    <citation type="submission" date="2022-08" db="EMBL/GenBank/DDBJ databases">
        <authorList>
            <person name="Kallberg Y."/>
            <person name="Tangrot J."/>
            <person name="Rosling A."/>
        </authorList>
    </citation>
    <scope>NUCLEOTIDE SEQUENCE</scope>
    <source>
        <strain evidence="3">Wild A</strain>
    </source>
</reference>
<dbReference type="GO" id="GO:0003677">
    <property type="term" value="F:DNA binding"/>
    <property type="evidence" value="ECO:0007669"/>
    <property type="project" value="UniProtKB-KW"/>
</dbReference>
<dbReference type="SUPFAM" id="SSF81301">
    <property type="entry name" value="Nucleotidyltransferase"/>
    <property type="match status" value="1"/>
</dbReference>
<dbReference type="Proteomes" id="UP001153678">
    <property type="component" value="Unassembled WGS sequence"/>
</dbReference>